<dbReference type="RefSeq" id="WP_054845982.1">
    <property type="nucleotide sequence ID" value="NZ_AP018929.1"/>
</dbReference>
<dbReference type="EMBL" id="AP018930">
    <property type="protein sequence ID" value="BBG27507.1"/>
    <property type="molecule type" value="Genomic_DNA"/>
</dbReference>
<sequence>MWLNLLKVGLLGSAVALAMGGLLLFRVVPPLVTGGTVVALAVLISLFMLASRKHIPLISTLIGGLEIVTSAISGAHDRALAEFGSSSFISAVDILMVLGFYIFPLLTVIGGLMAEKNNIISNKADRKT</sequence>
<dbReference type="OrthoDB" id="34775at2157"/>
<reference evidence="5" key="1">
    <citation type="submission" date="2018-09" db="EMBL/GenBank/DDBJ databases">
        <title>Complete Genome Sequencing of Sulfolobus sp. JCM 16834.</title>
        <authorList>
            <person name="Kato S."/>
            <person name="Itoh T."/>
            <person name="Ohkuma M."/>
        </authorList>
    </citation>
    <scope>NUCLEOTIDE SEQUENCE [LARGE SCALE GENOMIC DNA]</scope>
    <source>
        <strain evidence="5">IC-007</strain>
    </source>
</reference>
<dbReference type="KEGG" id="step:IC006_2053"/>
<proteinExistence type="predicted"/>
<keyword evidence="1" id="KW-0472">Membrane</keyword>
<organism evidence="3 5">
    <name type="scientific">Sulfuracidifex tepidarius</name>
    <dbReference type="NCBI Taxonomy" id="1294262"/>
    <lineage>
        <taxon>Archaea</taxon>
        <taxon>Thermoproteota</taxon>
        <taxon>Thermoprotei</taxon>
        <taxon>Sulfolobales</taxon>
        <taxon>Sulfolobaceae</taxon>
        <taxon>Sulfuracidifex</taxon>
    </lineage>
</organism>
<dbReference type="Proteomes" id="UP000325030">
    <property type="component" value="Chromosome"/>
</dbReference>
<feature type="transmembrane region" description="Helical" evidence="1">
    <location>
        <begin position="31"/>
        <end position="50"/>
    </location>
</feature>
<accession>A0A510E4Z7</accession>
<keyword evidence="4" id="KW-1185">Reference proteome</keyword>
<dbReference type="AlphaFoldDB" id="A0A510E4Z7"/>
<feature type="transmembrane region" description="Helical" evidence="1">
    <location>
        <begin position="88"/>
        <end position="114"/>
    </location>
</feature>
<evidence type="ECO:0000313" key="4">
    <source>
        <dbReference type="Proteomes" id="UP000322983"/>
    </source>
</evidence>
<name>A0A510E4Z7_9CREN</name>
<protein>
    <submittedName>
        <fullName evidence="3">Uncharacterized protein</fullName>
    </submittedName>
</protein>
<evidence type="ECO:0000313" key="2">
    <source>
        <dbReference type="EMBL" id="BBG24719.1"/>
    </source>
</evidence>
<keyword evidence="1" id="KW-1133">Transmembrane helix</keyword>
<evidence type="ECO:0000256" key="1">
    <source>
        <dbReference type="SAM" id="Phobius"/>
    </source>
</evidence>
<feature type="transmembrane region" description="Helical" evidence="1">
    <location>
        <begin position="5"/>
        <end position="25"/>
    </location>
</feature>
<evidence type="ECO:0000313" key="3">
    <source>
        <dbReference type="EMBL" id="BBG27507.1"/>
    </source>
</evidence>
<gene>
    <name evidence="2" type="ORF">IC006_2053</name>
    <name evidence="3" type="ORF">IC007_2061</name>
</gene>
<evidence type="ECO:0000313" key="5">
    <source>
        <dbReference type="Proteomes" id="UP000325030"/>
    </source>
</evidence>
<accession>A0A510DX07</accession>
<reference evidence="3 4" key="2">
    <citation type="journal article" date="2020" name="Int. J. Syst. Evol. Microbiol.">
        <title>Sulfuracidifex tepidarius gen. nov., sp. nov. and transfer of Sulfolobus metallicus Huber and Stetter 1992 to the genus Sulfuracidifex as Sulfuracidifex metallicus comb. nov.</title>
        <authorList>
            <person name="Itoh T."/>
            <person name="Miura T."/>
            <person name="Sakai H.D."/>
            <person name="Kato S."/>
            <person name="Ohkuma M."/>
            <person name="Takashina T."/>
        </authorList>
    </citation>
    <scope>NUCLEOTIDE SEQUENCE</scope>
    <source>
        <strain evidence="2 4">IC-006</strain>
        <strain evidence="3">IC-007</strain>
    </source>
</reference>
<dbReference type="Proteomes" id="UP000322983">
    <property type="component" value="Chromosome"/>
</dbReference>
<dbReference type="GeneID" id="41718393"/>
<feature type="transmembrane region" description="Helical" evidence="1">
    <location>
        <begin position="57"/>
        <end position="76"/>
    </location>
</feature>
<keyword evidence="1" id="KW-0812">Transmembrane</keyword>
<dbReference type="EMBL" id="AP018929">
    <property type="protein sequence ID" value="BBG24719.1"/>
    <property type="molecule type" value="Genomic_DNA"/>
</dbReference>
<dbReference type="STRING" id="1294262.GCA_001316085_01733"/>